<keyword evidence="7" id="KW-0139">CF(1)</keyword>
<comment type="subcellular location">
    <subcellularLocation>
        <location evidence="7">Cell membrane</location>
        <topology evidence="7">Peripheral membrane protein</topology>
    </subcellularLocation>
    <subcellularLocation>
        <location evidence="1">Membrane</location>
    </subcellularLocation>
</comment>
<keyword evidence="5 7" id="KW-0472">Membrane</keyword>
<reference evidence="8" key="1">
    <citation type="submission" date="2022-07" db="EMBL/GenBank/DDBJ databases">
        <authorList>
            <person name="Jung M.-Y."/>
            <person name="Lee M."/>
        </authorList>
    </citation>
    <scope>NUCLEOTIDE SEQUENCE</scope>
    <source>
        <strain evidence="8">S8</strain>
    </source>
</reference>
<evidence type="ECO:0000256" key="3">
    <source>
        <dbReference type="ARBA" id="ARBA00022781"/>
    </source>
</evidence>
<name>A0ABT1WKZ9_9LACT</name>
<keyword evidence="6 7" id="KW-0066">ATP synthesis</keyword>
<proteinExistence type="inferred from homology"/>
<evidence type="ECO:0000256" key="7">
    <source>
        <dbReference type="HAMAP-Rule" id="MF_01416"/>
    </source>
</evidence>
<dbReference type="Proteomes" id="UP001059480">
    <property type="component" value="Unassembled WGS sequence"/>
</dbReference>
<evidence type="ECO:0000256" key="1">
    <source>
        <dbReference type="ARBA" id="ARBA00004370"/>
    </source>
</evidence>
<dbReference type="HAMAP" id="MF_01416">
    <property type="entry name" value="ATP_synth_delta_bact"/>
    <property type="match status" value="1"/>
</dbReference>
<dbReference type="PANTHER" id="PTHR11910">
    <property type="entry name" value="ATP SYNTHASE DELTA CHAIN"/>
    <property type="match status" value="1"/>
</dbReference>
<dbReference type="EMBL" id="JANHNZ010000001">
    <property type="protein sequence ID" value="MCQ9209214.1"/>
    <property type="molecule type" value="Genomic_DNA"/>
</dbReference>
<comment type="similarity">
    <text evidence="7">Belongs to the ATPase delta chain family.</text>
</comment>
<comment type="caution">
    <text evidence="8">The sequence shown here is derived from an EMBL/GenBank/DDBJ whole genome shotgun (WGS) entry which is preliminary data.</text>
</comment>
<protein>
    <recommendedName>
        <fullName evidence="7">ATP synthase subunit delta</fullName>
    </recommendedName>
    <alternativeName>
        <fullName evidence="7">ATP synthase F(1) sector subunit delta</fullName>
    </alternativeName>
    <alternativeName>
        <fullName evidence="7">F-type ATPase subunit delta</fullName>
        <shortName evidence="7">F-ATPase subunit delta</shortName>
    </alternativeName>
</protein>
<evidence type="ECO:0000256" key="4">
    <source>
        <dbReference type="ARBA" id="ARBA00023065"/>
    </source>
</evidence>
<keyword evidence="2 7" id="KW-0813">Transport</keyword>
<reference evidence="8" key="2">
    <citation type="journal article" date="2023" name="Curr. Microbiol.">
        <title>Granulicatella seriolae sp. nov., a Novel Facultative Anaerobe Isolated from Yellowtail Marine Fish.</title>
        <authorList>
            <person name="Lee M."/>
            <person name="Choi Y.J."/>
            <person name="Farooq A."/>
            <person name="Jeong J.B."/>
            <person name="Jung M.Y."/>
        </authorList>
    </citation>
    <scope>NUCLEOTIDE SEQUENCE</scope>
    <source>
        <strain evidence="8">S8</strain>
    </source>
</reference>
<comment type="function">
    <text evidence="7">F(1)F(0) ATP synthase produces ATP from ADP in the presence of a proton or sodium gradient. F-type ATPases consist of two structural domains, F(1) containing the extramembraneous catalytic core and F(0) containing the membrane proton channel, linked together by a central stalk and a peripheral stalk. During catalysis, ATP synthesis in the catalytic domain of F(1) is coupled via a rotary mechanism of the central stalk subunits to proton translocation.</text>
</comment>
<dbReference type="RefSeq" id="WP_256944320.1">
    <property type="nucleotide sequence ID" value="NZ_JANHNZ010000001.1"/>
</dbReference>
<keyword evidence="7" id="KW-1003">Cell membrane</keyword>
<comment type="function">
    <text evidence="7">This protein is part of the stalk that links CF(0) to CF(1). It either transmits conformational changes from CF(0) to CF(1) or is implicated in proton conduction.</text>
</comment>
<sequence>MKRINKTILKDASQFYNQVKFDGQLQLVTKEIQELLDGIQNKSSFRQLLHLENCSFEKKRNLIEAEDFMLSPSTQEYIRPYLSQSGLVNLVDALEAFVDIYNSSKLEIKTAVPLTEQEIEQIASAFQKKTHQEYDSLVNIVDPDLIGGVLVKSKDYLLDGTIAKKLSSFGALVKQTDMKR</sequence>
<evidence type="ECO:0000256" key="5">
    <source>
        <dbReference type="ARBA" id="ARBA00023136"/>
    </source>
</evidence>
<evidence type="ECO:0000256" key="2">
    <source>
        <dbReference type="ARBA" id="ARBA00022448"/>
    </source>
</evidence>
<reference evidence="8" key="3">
    <citation type="journal article" date="2023" name="Microbiol. Resour. Announc.">
        <title>Draft Genome Sequence of Granulicatella sp. Strain S8, Isolated from a Marine Fish, Seriola quinqueradiata.</title>
        <authorList>
            <person name="Lee M."/>
            <person name="Farooq A."/>
            <person name="Jeong J.B."/>
            <person name="Jung M.Y."/>
        </authorList>
    </citation>
    <scope>NUCLEOTIDE SEQUENCE</scope>
    <source>
        <strain evidence="8">S8</strain>
    </source>
</reference>
<organism evidence="8 9">
    <name type="scientific">Granulicatella seriolae</name>
    <dbReference type="NCBI Taxonomy" id="2967226"/>
    <lineage>
        <taxon>Bacteria</taxon>
        <taxon>Bacillati</taxon>
        <taxon>Bacillota</taxon>
        <taxon>Bacilli</taxon>
        <taxon>Lactobacillales</taxon>
        <taxon>Carnobacteriaceae</taxon>
        <taxon>Granulicatella</taxon>
    </lineage>
</organism>
<keyword evidence="3 7" id="KW-0375">Hydrogen ion transport</keyword>
<dbReference type="InterPro" id="IPR000711">
    <property type="entry name" value="ATPase_OSCP/dsu"/>
</dbReference>
<keyword evidence="9" id="KW-1185">Reference proteome</keyword>
<evidence type="ECO:0000313" key="8">
    <source>
        <dbReference type="EMBL" id="MCQ9209214.1"/>
    </source>
</evidence>
<gene>
    <name evidence="7" type="primary">atpH</name>
    <name evidence="8" type="ORF">NPA36_01360</name>
</gene>
<evidence type="ECO:0000256" key="6">
    <source>
        <dbReference type="ARBA" id="ARBA00023310"/>
    </source>
</evidence>
<keyword evidence="4 7" id="KW-0406">Ion transport</keyword>
<evidence type="ECO:0000313" key="9">
    <source>
        <dbReference type="Proteomes" id="UP001059480"/>
    </source>
</evidence>
<dbReference type="Pfam" id="PF00213">
    <property type="entry name" value="OSCP"/>
    <property type="match status" value="1"/>
</dbReference>
<accession>A0ABT1WKZ9</accession>